<accession>A0A2P7BFS9</accession>
<protein>
    <submittedName>
        <fullName evidence="3">Uncharacterized protein</fullName>
    </submittedName>
</protein>
<sequence>MWSPTSPPACGASNQRDAAIRWDVWDDVADPGRVLGGFVVDRWIEHQYGHAPVTNTRALDRGLLDAFNIGDQPPIVRHLRRPL</sequence>
<dbReference type="RefSeq" id="WP_106663694.1">
    <property type="nucleotide sequence ID" value="NZ_PGGM01000003.1"/>
</dbReference>
<dbReference type="OrthoDB" id="9775268at2"/>
<gene>
    <name evidence="3" type="ORF">CU103_09750</name>
</gene>
<dbReference type="Pfam" id="PF05977">
    <property type="entry name" value="MFS_3"/>
    <property type="match status" value="1"/>
</dbReference>
<evidence type="ECO:0000256" key="2">
    <source>
        <dbReference type="ARBA" id="ARBA00022475"/>
    </source>
</evidence>
<dbReference type="InterPro" id="IPR010290">
    <property type="entry name" value="TM_effector"/>
</dbReference>
<evidence type="ECO:0000313" key="3">
    <source>
        <dbReference type="EMBL" id="PSH65279.1"/>
    </source>
</evidence>
<dbReference type="Proteomes" id="UP000241764">
    <property type="component" value="Unassembled WGS sequence"/>
</dbReference>
<keyword evidence="2" id="KW-0472">Membrane</keyword>
<keyword evidence="2" id="KW-1003">Cell membrane</keyword>
<dbReference type="AlphaFoldDB" id="A0A2P7BFS9"/>
<evidence type="ECO:0000313" key="4">
    <source>
        <dbReference type="Proteomes" id="UP000241764"/>
    </source>
</evidence>
<name>A0A2P7BFS9_9HYPH</name>
<proteinExistence type="predicted"/>
<comment type="caution">
    <text evidence="3">The sequence shown here is derived from an EMBL/GenBank/DDBJ whole genome shotgun (WGS) entry which is preliminary data.</text>
</comment>
<dbReference type="EMBL" id="PGGM01000003">
    <property type="protein sequence ID" value="PSH65279.1"/>
    <property type="molecule type" value="Genomic_DNA"/>
</dbReference>
<reference evidence="4" key="1">
    <citation type="submission" date="2017-11" db="EMBL/GenBank/DDBJ databases">
        <authorList>
            <person name="Kuznetsova I."/>
            <person name="Sazanova A."/>
            <person name="Chirak E."/>
            <person name="Safronova V."/>
            <person name="Willems A."/>
        </authorList>
    </citation>
    <scope>NUCLEOTIDE SEQUENCE [LARGE SCALE GENOMIC DNA]</scope>
    <source>
        <strain evidence="4">CCBAU 03422</strain>
    </source>
</reference>
<organism evidence="3 4">
    <name type="scientific">Phyllobacterium sophorae</name>
    <dbReference type="NCBI Taxonomy" id="1520277"/>
    <lineage>
        <taxon>Bacteria</taxon>
        <taxon>Pseudomonadati</taxon>
        <taxon>Pseudomonadota</taxon>
        <taxon>Alphaproteobacteria</taxon>
        <taxon>Hyphomicrobiales</taxon>
        <taxon>Phyllobacteriaceae</taxon>
        <taxon>Phyllobacterium</taxon>
    </lineage>
</organism>
<keyword evidence="1" id="KW-0813">Transport</keyword>
<keyword evidence="4" id="KW-1185">Reference proteome</keyword>
<evidence type="ECO:0000256" key="1">
    <source>
        <dbReference type="ARBA" id="ARBA00022448"/>
    </source>
</evidence>